<proteinExistence type="predicted"/>
<evidence type="ECO:0000313" key="2">
    <source>
        <dbReference type="Proteomes" id="UP000005316"/>
    </source>
</evidence>
<dbReference type="OrthoDB" id="9781005at2"/>
<accession>F9DNN6</accession>
<dbReference type="HOGENOM" id="CLU_027402_33_1_9"/>
<evidence type="ECO:0000313" key="1">
    <source>
        <dbReference type="EMBL" id="EGQ27529.1"/>
    </source>
</evidence>
<dbReference type="Proteomes" id="UP000005316">
    <property type="component" value="Unassembled WGS sequence"/>
</dbReference>
<dbReference type="RefSeq" id="WP_009497100.1">
    <property type="nucleotide sequence ID" value="NZ_GL982997.1"/>
</dbReference>
<name>F9DNN6_9BACL</name>
<dbReference type="EMBL" id="AFPZ01000014">
    <property type="protein sequence ID" value="EGQ27529.1"/>
    <property type="molecule type" value="Genomic_DNA"/>
</dbReference>
<dbReference type="InterPro" id="IPR009057">
    <property type="entry name" value="Homeodomain-like_sf"/>
</dbReference>
<sequence>MTLEKNKFAEEYKKQMMLPYENGRSRKEILLKYASNVSNYEKWSNAHGALTSLQDKDFFERTELFNLRKDNQRLLKEMEVLKQAILIMGYRENG</sequence>
<dbReference type="SUPFAM" id="SSF46689">
    <property type="entry name" value="Homeodomain-like"/>
    <property type="match status" value="1"/>
</dbReference>
<dbReference type="eggNOG" id="COG2963">
    <property type="taxonomic scope" value="Bacteria"/>
</dbReference>
<comment type="caution">
    <text evidence="1">The sequence shown here is derived from an EMBL/GenBank/DDBJ whole genome shotgun (WGS) entry which is preliminary data.</text>
</comment>
<protein>
    <submittedName>
        <fullName evidence="1">IS3 family transposase</fullName>
    </submittedName>
</protein>
<dbReference type="AlphaFoldDB" id="F9DNN6"/>
<reference evidence="1 2" key="1">
    <citation type="submission" date="2011-04" db="EMBL/GenBank/DDBJ databases">
        <authorList>
            <person name="Muzny D."/>
            <person name="Qin X."/>
            <person name="Deng J."/>
            <person name="Jiang H."/>
            <person name="Liu Y."/>
            <person name="Qu J."/>
            <person name="Song X.-Z."/>
            <person name="Zhang L."/>
            <person name="Thornton R."/>
            <person name="Coyle M."/>
            <person name="Francisco L."/>
            <person name="Jackson L."/>
            <person name="Javaid M."/>
            <person name="Korchina V."/>
            <person name="Kovar C."/>
            <person name="Mata R."/>
            <person name="Mathew T."/>
            <person name="Ngo R."/>
            <person name="Nguyen L."/>
            <person name="Nguyen N."/>
            <person name="Okwuonu G."/>
            <person name="Ongeri F."/>
            <person name="Pham C."/>
            <person name="Simmons D."/>
            <person name="Wilczek-Boney K."/>
            <person name="Hale W."/>
            <person name="Jakkamsetti A."/>
            <person name="Pham P."/>
            <person name="Ruth R."/>
            <person name="San Lucas F."/>
            <person name="Warren J."/>
            <person name="Zhang J."/>
            <person name="Zhao Z."/>
            <person name="Zhou C."/>
            <person name="Zhu D."/>
            <person name="Lee S."/>
            <person name="Bess C."/>
            <person name="Blankenburg K."/>
            <person name="Forbes L."/>
            <person name="Fu Q."/>
            <person name="Gubbala S."/>
            <person name="Hirani K."/>
            <person name="Jayaseelan J.C."/>
            <person name="Lara F."/>
            <person name="Munidasa M."/>
            <person name="Palculict T."/>
            <person name="Patil S."/>
            <person name="Pu L.-L."/>
            <person name="Saada N."/>
            <person name="Tang L."/>
            <person name="Weissenberger G."/>
            <person name="Zhu Y."/>
            <person name="Hemphill L."/>
            <person name="Shang Y."/>
            <person name="Youmans B."/>
            <person name="Ayvaz T."/>
            <person name="Ross M."/>
            <person name="Santibanez J."/>
            <person name="Aqrawi P."/>
            <person name="Gross S."/>
            <person name="Joshi V."/>
            <person name="Fowler G."/>
            <person name="Nazareth L."/>
            <person name="Reid J."/>
            <person name="Worley K."/>
            <person name="Petrosino J."/>
            <person name="Highlander S."/>
            <person name="Gibbs R."/>
        </authorList>
    </citation>
    <scope>NUCLEOTIDE SEQUENCE [LARGE SCALE GENOMIC DNA]</scope>
    <source>
        <strain evidence="1 2">2681</strain>
    </source>
</reference>
<organism evidence="1 2">
    <name type="scientific">Sporosarcina newyorkensis 2681</name>
    <dbReference type="NCBI Taxonomy" id="1027292"/>
    <lineage>
        <taxon>Bacteria</taxon>
        <taxon>Bacillati</taxon>
        <taxon>Bacillota</taxon>
        <taxon>Bacilli</taxon>
        <taxon>Bacillales</taxon>
        <taxon>Caryophanaceae</taxon>
        <taxon>Sporosarcina</taxon>
    </lineage>
</organism>
<gene>
    <name evidence="1" type="ORF">HMPREF9372_0416</name>
</gene>